<dbReference type="InterPro" id="IPR016181">
    <property type="entry name" value="Acyl_CoA_acyltransferase"/>
</dbReference>
<reference evidence="2" key="1">
    <citation type="submission" date="2023-06" db="EMBL/GenBank/DDBJ databases">
        <title>lsaBGC provides a comprehensive framework for evolutionary analysis of biosynthetic gene clusters within focal taxa.</title>
        <authorList>
            <person name="Salamzade R."/>
            <person name="Sandstrom S."/>
            <person name="Kalan L.R."/>
        </authorList>
    </citation>
    <scope>NUCLEOTIDE SEQUENCE</scope>
    <source>
        <strain evidence="2">P3-SID899</strain>
    </source>
</reference>
<dbReference type="SUPFAM" id="SSF55729">
    <property type="entry name" value="Acyl-CoA N-acyltransferases (Nat)"/>
    <property type="match status" value="1"/>
</dbReference>
<dbReference type="PROSITE" id="PS51186">
    <property type="entry name" value="GNAT"/>
    <property type="match status" value="1"/>
</dbReference>
<dbReference type="InterPro" id="IPR003484">
    <property type="entry name" value="NodA"/>
</dbReference>
<dbReference type="InterPro" id="IPR000182">
    <property type="entry name" value="GNAT_dom"/>
</dbReference>
<dbReference type="Proteomes" id="UP001205867">
    <property type="component" value="Unassembled WGS sequence"/>
</dbReference>
<proteinExistence type="predicted"/>
<dbReference type="Pfam" id="PF02474">
    <property type="entry name" value="NodA"/>
    <property type="match status" value="1"/>
</dbReference>
<dbReference type="GO" id="GO:0016747">
    <property type="term" value="F:acyltransferase activity, transferring groups other than amino-acyl groups"/>
    <property type="evidence" value="ECO:0007669"/>
    <property type="project" value="InterPro"/>
</dbReference>
<dbReference type="GO" id="GO:0005829">
    <property type="term" value="C:cytosol"/>
    <property type="evidence" value="ECO:0007669"/>
    <property type="project" value="InterPro"/>
</dbReference>
<dbReference type="CDD" id="cd04301">
    <property type="entry name" value="NAT_SF"/>
    <property type="match status" value="1"/>
</dbReference>
<name>A0AAP3AJY0_MICLU</name>
<dbReference type="AlphaFoldDB" id="A0AAP3AJY0"/>
<protein>
    <submittedName>
        <fullName evidence="2">GNAT family N-acetyltransferase</fullName>
    </submittedName>
</protein>
<feature type="domain" description="N-acetyltransferase" evidence="1">
    <location>
        <begin position="9"/>
        <end position="171"/>
    </location>
</feature>
<comment type="caution">
    <text evidence="2">The sequence shown here is derived from an EMBL/GenBank/DDBJ whole genome shotgun (WGS) entry which is preliminary data.</text>
</comment>
<dbReference type="Gene3D" id="3.40.630.30">
    <property type="match status" value="1"/>
</dbReference>
<sequence>MDLVPSSSLKIELAWHTDLTPGQLDDLNRLFAAEYREDYGEWDPDQPYGYAPHDMHVIATLDAQTVGHIGWARRSITVGDHHVTIAGVGGVLVTPSGRGHHLGQRLMRAAVDSMRVHSDAEFGYLGCDESVVPFYVSCGWRRIVAAERCIGLNGQPSESTQGDPLLVMPLRNAKQPWPAGEIDLQGRPW</sequence>
<dbReference type="RefSeq" id="WP_031943893.1">
    <property type="nucleotide sequence ID" value="NZ_JFYU01000059.1"/>
</dbReference>
<gene>
    <name evidence="2" type="ORF">M3A82_008010</name>
</gene>
<evidence type="ECO:0000259" key="1">
    <source>
        <dbReference type="PROSITE" id="PS51186"/>
    </source>
</evidence>
<accession>A0AAP3AJY0</accession>
<organism evidence="2 3">
    <name type="scientific">Micrococcus luteus</name>
    <name type="common">Micrococcus lysodeikticus</name>
    <dbReference type="NCBI Taxonomy" id="1270"/>
    <lineage>
        <taxon>Bacteria</taxon>
        <taxon>Bacillati</taxon>
        <taxon>Actinomycetota</taxon>
        <taxon>Actinomycetes</taxon>
        <taxon>Micrococcales</taxon>
        <taxon>Micrococcaceae</taxon>
        <taxon>Micrococcus</taxon>
    </lineage>
</organism>
<evidence type="ECO:0000313" key="3">
    <source>
        <dbReference type="Proteomes" id="UP001205867"/>
    </source>
</evidence>
<evidence type="ECO:0000313" key="2">
    <source>
        <dbReference type="EMBL" id="MCV7629283.1"/>
    </source>
</evidence>
<dbReference type="EMBL" id="JALXKZ020000017">
    <property type="protein sequence ID" value="MCV7629283.1"/>
    <property type="molecule type" value="Genomic_DNA"/>
</dbReference>